<evidence type="ECO:0000259" key="3">
    <source>
        <dbReference type="PROSITE" id="PS50110"/>
    </source>
</evidence>
<protein>
    <submittedName>
        <fullName evidence="4">Bifunctional response regulator/alkaline phosphatase family protein</fullName>
    </submittedName>
</protein>
<dbReference type="CDD" id="cd00156">
    <property type="entry name" value="REC"/>
    <property type="match status" value="1"/>
</dbReference>
<evidence type="ECO:0000256" key="2">
    <source>
        <dbReference type="PROSITE-ProRule" id="PRU00169"/>
    </source>
</evidence>
<dbReference type="EMBL" id="VOOS01000003">
    <property type="protein sequence ID" value="TXB65428.1"/>
    <property type="molecule type" value="Genomic_DNA"/>
</dbReference>
<accession>A0A5C6RT26</accession>
<dbReference type="PROSITE" id="PS50110">
    <property type="entry name" value="RESPONSE_REGULATORY"/>
    <property type="match status" value="1"/>
</dbReference>
<dbReference type="InterPro" id="IPR011006">
    <property type="entry name" value="CheY-like_superfamily"/>
</dbReference>
<sequence>MDAITILWADDEIDLLKPHILFLEEKGYQVLPTPSGDDALDILEENRVDIVLLDENMPGLSGLETLEIIKSKYPSLPVIMITKSEEEFIMEEAIGSKISDYLIKPVNPKQILLSLKKNLDTSRLVSEKSTSKYQQEFRQIGMTLGDRLDHEEWADVYKKLVYWELELDKSKETGMDEILHMQKNEANSQFCKFVENNYTYWLSHPEDAPVMSQSLFKNYVIPELKKKDNSVFFIVIDNLRYDQWKTLAPIISQDYWIDKEDVFYSILPTTTQYSRNSIFAGMMPGEIAKRYPDKWSNDEDDGGKNLHEEFFIEEQLKRNNLNIKFSYNKVLNVSYGNKVLNEIPGMFNNPLNVIVYNFVDMLSHARTDTQIVKELASDEAAYRSVVKSWFEHSTLYEIIKEIAARGGKLIITTDHGSIRVKEASKIVGDKEVNTNLRYKQGKTLSYVEKNVLAIKNPEDAHLPKVNVSQSFVFAKDDYFFAYPNNYNHYVKYYKDTFQHGGISLEEMLIPVVMLSPKK</sequence>
<gene>
    <name evidence="4" type="ORF">FRY74_08370</name>
</gene>
<dbReference type="PANTHER" id="PTHR44591">
    <property type="entry name" value="STRESS RESPONSE REGULATOR PROTEIN 1"/>
    <property type="match status" value="1"/>
</dbReference>
<organism evidence="4 5">
    <name type="scientific">Vicingus serpentipes</name>
    <dbReference type="NCBI Taxonomy" id="1926625"/>
    <lineage>
        <taxon>Bacteria</taxon>
        <taxon>Pseudomonadati</taxon>
        <taxon>Bacteroidota</taxon>
        <taxon>Flavobacteriia</taxon>
        <taxon>Flavobacteriales</taxon>
        <taxon>Vicingaceae</taxon>
        <taxon>Vicingus</taxon>
    </lineage>
</organism>
<feature type="modified residue" description="4-aspartylphosphate" evidence="2">
    <location>
        <position position="54"/>
    </location>
</feature>
<comment type="caution">
    <text evidence="4">The sequence shown here is derived from an EMBL/GenBank/DDBJ whole genome shotgun (WGS) entry which is preliminary data.</text>
</comment>
<dbReference type="InterPro" id="IPR017850">
    <property type="entry name" value="Alkaline_phosphatase_core_sf"/>
</dbReference>
<name>A0A5C6RT26_9FLAO</name>
<keyword evidence="1 2" id="KW-0597">Phosphoprotein</keyword>
<evidence type="ECO:0000313" key="4">
    <source>
        <dbReference type="EMBL" id="TXB65428.1"/>
    </source>
</evidence>
<dbReference type="Pfam" id="PF00072">
    <property type="entry name" value="Response_reg"/>
    <property type="match status" value="1"/>
</dbReference>
<keyword evidence="5" id="KW-1185">Reference proteome</keyword>
<dbReference type="AlphaFoldDB" id="A0A5C6RT26"/>
<dbReference type="SUPFAM" id="SSF53649">
    <property type="entry name" value="Alkaline phosphatase-like"/>
    <property type="match status" value="1"/>
</dbReference>
<dbReference type="Pfam" id="PF08665">
    <property type="entry name" value="PglZ"/>
    <property type="match status" value="1"/>
</dbReference>
<dbReference type="Gene3D" id="3.40.50.2300">
    <property type="match status" value="1"/>
</dbReference>
<dbReference type="GO" id="GO:0000160">
    <property type="term" value="P:phosphorelay signal transduction system"/>
    <property type="evidence" value="ECO:0007669"/>
    <property type="project" value="InterPro"/>
</dbReference>
<dbReference type="InterPro" id="IPR050595">
    <property type="entry name" value="Bact_response_regulator"/>
</dbReference>
<dbReference type="RefSeq" id="WP_147100445.1">
    <property type="nucleotide sequence ID" value="NZ_VOOS01000003.1"/>
</dbReference>
<proteinExistence type="predicted"/>
<evidence type="ECO:0000313" key="5">
    <source>
        <dbReference type="Proteomes" id="UP000321721"/>
    </source>
</evidence>
<dbReference type="Gene3D" id="3.40.720.10">
    <property type="entry name" value="Alkaline Phosphatase, subunit A"/>
    <property type="match status" value="1"/>
</dbReference>
<evidence type="ECO:0000256" key="1">
    <source>
        <dbReference type="ARBA" id="ARBA00022553"/>
    </source>
</evidence>
<dbReference type="PANTHER" id="PTHR44591:SF3">
    <property type="entry name" value="RESPONSE REGULATORY DOMAIN-CONTAINING PROTEIN"/>
    <property type="match status" value="1"/>
</dbReference>
<feature type="domain" description="Response regulatory" evidence="3">
    <location>
        <begin position="5"/>
        <end position="119"/>
    </location>
</feature>
<dbReference type="SMART" id="SM00448">
    <property type="entry name" value="REC"/>
    <property type="match status" value="1"/>
</dbReference>
<dbReference type="OrthoDB" id="9813025at2"/>
<dbReference type="InterPro" id="IPR001789">
    <property type="entry name" value="Sig_transdc_resp-reg_receiver"/>
</dbReference>
<dbReference type="SUPFAM" id="SSF52172">
    <property type="entry name" value="CheY-like"/>
    <property type="match status" value="1"/>
</dbReference>
<dbReference type="Proteomes" id="UP000321721">
    <property type="component" value="Unassembled WGS sequence"/>
</dbReference>
<reference evidence="4 5" key="1">
    <citation type="submission" date="2019-08" db="EMBL/GenBank/DDBJ databases">
        <title>Genome of Vicingus serpentipes NCIMB 15042.</title>
        <authorList>
            <person name="Bowman J.P."/>
        </authorList>
    </citation>
    <scope>NUCLEOTIDE SEQUENCE [LARGE SCALE GENOMIC DNA]</scope>
    <source>
        <strain evidence="4 5">NCIMB 15042</strain>
    </source>
</reference>